<name>A0ACA9N7Y5_9GLOM</name>
<feature type="non-terminal residue" evidence="1">
    <location>
        <position position="1"/>
    </location>
</feature>
<dbReference type="Proteomes" id="UP000789366">
    <property type="component" value="Unassembled WGS sequence"/>
</dbReference>
<evidence type="ECO:0000313" key="2">
    <source>
        <dbReference type="Proteomes" id="UP000789366"/>
    </source>
</evidence>
<accession>A0ACA9N7Y5</accession>
<reference evidence="1" key="1">
    <citation type="submission" date="2021-06" db="EMBL/GenBank/DDBJ databases">
        <authorList>
            <person name="Kallberg Y."/>
            <person name="Tangrot J."/>
            <person name="Rosling A."/>
        </authorList>
    </citation>
    <scope>NUCLEOTIDE SEQUENCE</scope>
    <source>
        <strain evidence="1">28 12/20/2015</strain>
    </source>
</reference>
<proteinExistence type="predicted"/>
<gene>
    <name evidence="1" type="ORF">SPELUC_LOCUS8403</name>
</gene>
<protein>
    <submittedName>
        <fullName evidence="1">8983_t:CDS:1</fullName>
    </submittedName>
</protein>
<organism evidence="1 2">
    <name type="scientific">Cetraspora pellucida</name>
    <dbReference type="NCBI Taxonomy" id="1433469"/>
    <lineage>
        <taxon>Eukaryota</taxon>
        <taxon>Fungi</taxon>
        <taxon>Fungi incertae sedis</taxon>
        <taxon>Mucoromycota</taxon>
        <taxon>Glomeromycotina</taxon>
        <taxon>Glomeromycetes</taxon>
        <taxon>Diversisporales</taxon>
        <taxon>Gigasporaceae</taxon>
        <taxon>Cetraspora</taxon>
    </lineage>
</organism>
<sequence>QSYILKIRNGRIAIDNKPYCRSNGNINKVLVSSDCDVTIDFVFEKIDFFRSKVQRLNQTNKKKIREKDDSNADLQYGNQIIREINVFDQEMNVLEEEINVLEEEIKIALDMIKKVFNEYLTDDEFIHVIYVEELINETNNANKTKDNNLQMKEENSLLKTKLNKSSDFTSKEIERIRKENLLLKQENERVRNECLLLKQENE</sequence>
<keyword evidence="2" id="KW-1185">Reference proteome</keyword>
<comment type="caution">
    <text evidence="1">The sequence shown here is derived from an EMBL/GenBank/DDBJ whole genome shotgun (WGS) entry which is preliminary data.</text>
</comment>
<dbReference type="EMBL" id="CAJVPW010012527">
    <property type="protein sequence ID" value="CAG8636482.1"/>
    <property type="molecule type" value="Genomic_DNA"/>
</dbReference>
<evidence type="ECO:0000313" key="1">
    <source>
        <dbReference type="EMBL" id="CAG8636482.1"/>
    </source>
</evidence>